<dbReference type="RefSeq" id="WP_172164397.1">
    <property type="nucleotide sequence ID" value="NZ_WOEZ01000060.1"/>
</dbReference>
<reference evidence="2 3" key="1">
    <citation type="submission" date="2019-11" db="EMBL/GenBank/DDBJ databases">
        <title>Metabolism of dissolved organic matter in forest soils.</title>
        <authorList>
            <person name="Cyle K.T."/>
            <person name="Wilhelm R.C."/>
            <person name="Martinez C.E."/>
        </authorList>
    </citation>
    <scope>NUCLEOTIDE SEQUENCE [LARGE SCALE GENOMIC DNA]</scope>
    <source>
        <strain evidence="2 3">5N</strain>
    </source>
</reference>
<keyword evidence="1" id="KW-0812">Transmembrane</keyword>
<proteinExistence type="predicted"/>
<dbReference type="EMBL" id="WOEZ01000060">
    <property type="protein sequence ID" value="NPT55428.1"/>
    <property type="molecule type" value="Genomic_DNA"/>
</dbReference>
<keyword evidence="1" id="KW-0472">Membrane</keyword>
<accession>A0A972NL34</accession>
<evidence type="ECO:0000313" key="2">
    <source>
        <dbReference type="EMBL" id="NPT55428.1"/>
    </source>
</evidence>
<feature type="transmembrane region" description="Helical" evidence="1">
    <location>
        <begin position="54"/>
        <end position="74"/>
    </location>
</feature>
<dbReference type="AlphaFoldDB" id="A0A972NL34"/>
<gene>
    <name evidence="2" type="ORF">GNZ13_12665</name>
</gene>
<evidence type="ECO:0000256" key="1">
    <source>
        <dbReference type="SAM" id="Phobius"/>
    </source>
</evidence>
<organism evidence="2 3">
    <name type="scientific">Paraburkholderia elongata</name>
    <dbReference type="NCBI Taxonomy" id="2675747"/>
    <lineage>
        <taxon>Bacteria</taxon>
        <taxon>Pseudomonadati</taxon>
        <taxon>Pseudomonadota</taxon>
        <taxon>Betaproteobacteria</taxon>
        <taxon>Burkholderiales</taxon>
        <taxon>Burkholderiaceae</taxon>
        <taxon>Paraburkholderia</taxon>
    </lineage>
</organism>
<keyword evidence="3" id="KW-1185">Reference proteome</keyword>
<name>A0A972NL34_9BURK</name>
<keyword evidence="1" id="KW-1133">Transmembrane helix</keyword>
<sequence>MREINSNAAEIRVQLNASQKAGSFGIDLVASQYLLSQIKDIFSGSGATAIANGWTIMQIVGFTAAVWSGLLRVLKARRPVKIEQKGDVTAGWMTQT</sequence>
<protein>
    <submittedName>
        <fullName evidence="2">Uncharacterized protein</fullName>
    </submittedName>
</protein>
<dbReference type="Proteomes" id="UP000655523">
    <property type="component" value="Unassembled WGS sequence"/>
</dbReference>
<comment type="caution">
    <text evidence="2">The sequence shown here is derived from an EMBL/GenBank/DDBJ whole genome shotgun (WGS) entry which is preliminary data.</text>
</comment>
<evidence type="ECO:0000313" key="3">
    <source>
        <dbReference type="Proteomes" id="UP000655523"/>
    </source>
</evidence>